<accession>C7H7J5</accession>
<dbReference type="STRING" id="411483.FAEPRAA2165_02279"/>
<protein>
    <submittedName>
        <fullName evidence="1">Uncharacterized protein</fullName>
    </submittedName>
</protein>
<organism evidence="1 2">
    <name type="scientific">Faecalibacterium duncaniae (strain DSM 17677 / JCM 31915 / A2-165)</name>
    <name type="common">Faecalibacterium prausnitzii</name>
    <dbReference type="NCBI Taxonomy" id="411483"/>
    <lineage>
        <taxon>Bacteria</taxon>
        <taxon>Bacillati</taxon>
        <taxon>Bacillota</taxon>
        <taxon>Clostridia</taxon>
        <taxon>Eubacteriales</taxon>
        <taxon>Oscillospiraceae</taxon>
        <taxon>Faecalibacterium</taxon>
    </lineage>
</organism>
<dbReference type="EMBL" id="ACOP02000060">
    <property type="protein sequence ID" value="EEU96138.1"/>
    <property type="molecule type" value="Genomic_DNA"/>
</dbReference>
<sequence>MLNSNLNLSTLPESTFTYQFVNSALLFPCMEYQRLLRTEKVASIAENFSEYIANDPKVSFRDGRYYVFDGQNTVEARRACNGGKDLPIRCKVFLGLSKEDEATLFALQTGISTCLTAGERLRANLVARNPDAIHFVRATVDTGVEFAYDGIRAAWKIYCIETAYELYKQYGRERYIEMLNIINEAWRGNVDAYLAGVIRGVTRFISVYEGEYDRERLVQQLARTHPKTITQLAQKDTGSSANRHMRQILRIYNGASREMSLPLKN</sequence>
<dbReference type="AlphaFoldDB" id="C7H7J5"/>
<evidence type="ECO:0000313" key="1">
    <source>
        <dbReference type="EMBL" id="EEU96138.1"/>
    </source>
</evidence>
<dbReference type="Pfam" id="PF20188">
    <property type="entry name" value="DUF6551"/>
    <property type="match status" value="1"/>
</dbReference>
<dbReference type="HOGENOM" id="CLU_068649_0_0_9"/>
<dbReference type="eggNOG" id="COG1475">
    <property type="taxonomic scope" value="Bacteria"/>
</dbReference>
<comment type="caution">
    <text evidence="1">The sequence shown here is derived from an EMBL/GenBank/DDBJ whole genome shotgun (WGS) entry which is preliminary data.</text>
</comment>
<evidence type="ECO:0000313" key="2">
    <source>
        <dbReference type="Proteomes" id="UP000004619"/>
    </source>
</evidence>
<dbReference type="RefSeq" id="WP_005934127.1">
    <property type="nucleotide sequence ID" value="NZ_CP022479.1"/>
</dbReference>
<dbReference type="Proteomes" id="UP000004619">
    <property type="component" value="Unassembled WGS sequence"/>
</dbReference>
<gene>
    <name evidence="1" type="ORF">FAEPRAA2165_02279</name>
</gene>
<dbReference type="OrthoDB" id="9771335at2"/>
<reference evidence="1" key="1">
    <citation type="submission" date="2009-08" db="EMBL/GenBank/DDBJ databases">
        <authorList>
            <person name="Weinstock G."/>
            <person name="Sodergren E."/>
            <person name="Clifton S."/>
            <person name="Fulton L."/>
            <person name="Fulton B."/>
            <person name="Courtney L."/>
            <person name="Fronick C."/>
            <person name="Harrison M."/>
            <person name="Strong C."/>
            <person name="Farmer C."/>
            <person name="Delahaunty K."/>
            <person name="Markovic C."/>
            <person name="Hall O."/>
            <person name="Minx P."/>
            <person name="Tomlinson C."/>
            <person name="Mitreva M."/>
            <person name="Nelson J."/>
            <person name="Hou S."/>
            <person name="Wollam A."/>
            <person name="Pepin K.H."/>
            <person name="Johnson M."/>
            <person name="Bhonagiri V."/>
            <person name="Nash W.E."/>
            <person name="Warren W."/>
            <person name="Chinwalla A."/>
            <person name="Mardis E.R."/>
            <person name="Wilson R.K."/>
        </authorList>
    </citation>
    <scope>NUCLEOTIDE SEQUENCE [LARGE SCALE GENOMIC DNA]</scope>
    <source>
        <strain evidence="1">A2-165</strain>
    </source>
</reference>
<dbReference type="InterPro" id="IPR046681">
    <property type="entry name" value="DUF6551"/>
</dbReference>
<dbReference type="GeneID" id="90659849"/>
<keyword evidence="2" id="KW-1185">Reference proteome</keyword>
<name>C7H7J5_FAED2</name>
<dbReference type="PATRIC" id="fig|411483.3.peg.1682"/>
<proteinExistence type="predicted"/>